<protein>
    <submittedName>
        <fullName evidence="2">Uncharacterized protein</fullName>
    </submittedName>
</protein>
<name>A0A0G1YHA7_9BACT</name>
<evidence type="ECO:0000313" key="2">
    <source>
        <dbReference type="EMBL" id="KKW42823.1"/>
    </source>
</evidence>
<organism evidence="2 3">
    <name type="scientific">Candidatus Magasanikbacteria bacterium GW2011_GWA2_56_11</name>
    <dbReference type="NCBI Taxonomy" id="1619044"/>
    <lineage>
        <taxon>Bacteria</taxon>
        <taxon>Candidatus Magasanikiibacteriota</taxon>
    </lineage>
</organism>
<dbReference type="EMBL" id="LCRX01000003">
    <property type="protein sequence ID" value="KKW42823.1"/>
    <property type="molecule type" value="Genomic_DNA"/>
</dbReference>
<keyword evidence="1" id="KW-0812">Transmembrane</keyword>
<reference evidence="2 3" key="1">
    <citation type="journal article" date="2015" name="Nature">
        <title>rRNA introns, odd ribosomes, and small enigmatic genomes across a large radiation of phyla.</title>
        <authorList>
            <person name="Brown C.T."/>
            <person name="Hug L.A."/>
            <person name="Thomas B.C."/>
            <person name="Sharon I."/>
            <person name="Castelle C.J."/>
            <person name="Singh A."/>
            <person name="Wilkins M.J."/>
            <person name="Williams K.H."/>
            <person name="Banfield J.F."/>
        </authorList>
    </citation>
    <scope>NUCLEOTIDE SEQUENCE [LARGE SCALE GENOMIC DNA]</scope>
</reference>
<dbReference type="AlphaFoldDB" id="A0A0G1YHA7"/>
<sequence length="38" mass="4331">MRRTESWFARWHELLMVLALIAMVGLVALAVWAFVAAT</sequence>
<accession>A0A0G1YHA7</accession>
<feature type="transmembrane region" description="Helical" evidence="1">
    <location>
        <begin position="12"/>
        <end position="35"/>
    </location>
</feature>
<evidence type="ECO:0000313" key="3">
    <source>
        <dbReference type="Proteomes" id="UP000033870"/>
    </source>
</evidence>
<dbReference type="Proteomes" id="UP000033870">
    <property type="component" value="Unassembled WGS sequence"/>
</dbReference>
<comment type="caution">
    <text evidence="2">The sequence shown here is derived from an EMBL/GenBank/DDBJ whole genome shotgun (WGS) entry which is preliminary data.</text>
</comment>
<keyword evidence="1" id="KW-1133">Transmembrane helix</keyword>
<proteinExistence type="predicted"/>
<evidence type="ECO:0000256" key="1">
    <source>
        <dbReference type="SAM" id="Phobius"/>
    </source>
</evidence>
<gene>
    <name evidence="2" type="ORF">UY92_C0003G0029</name>
</gene>
<keyword evidence="1" id="KW-0472">Membrane</keyword>